<keyword evidence="3" id="KW-0808">Transferase</keyword>
<keyword evidence="2" id="KW-0328">Glycosyltransferase</keyword>
<accession>A0A8T2XLT7</accession>
<dbReference type="InterPro" id="IPR044174">
    <property type="entry name" value="BC10-like"/>
</dbReference>
<proteinExistence type="predicted"/>
<evidence type="ECO:0000256" key="5">
    <source>
        <dbReference type="ARBA" id="ARBA00023180"/>
    </source>
</evidence>
<dbReference type="EMBL" id="JACEGQ020000011">
    <property type="protein sequence ID" value="KAH8493353.1"/>
    <property type="molecule type" value="Genomic_DNA"/>
</dbReference>
<evidence type="ECO:0000313" key="7">
    <source>
        <dbReference type="Proteomes" id="UP000807159"/>
    </source>
</evidence>
<dbReference type="PANTHER" id="PTHR31042">
    <property type="entry name" value="CORE-2/I-BRANCHING BETA-1,6-N-ACETYLGLUCOSAMINYLTRANSFERASE FAMILY PROTEIN-RELATED"/>
    <property type="match status" value="1"/>
</dbReference>
<feature type="non-terminal residue" evidence="6">
    <location>
        <position position="192"/>
    </location>
</feature>
<gene>
    <name evidence="6" type="ORF">H0E87_020179</name>
</gene>
<dbReference type="Pfam" id="PF02485">
    <property type="entry name" value="Branch"/>
    <property type="match status" value="1"/>
</dbReference>
<evidence type="ECO:0000256" key="1">
    <source>
        <dbReference type="ARBA" id="ARBA00004606"/>
    </source>
</evidence>
<protein>
    <submittedName>
        <fullName evidence="6">Uncharacterized protein</fullName>
    </submittedName>
</protein>
<reference evidence="6" key="1">
    <citation type="journal article" date="2021" name="J. Hered.">
        <title>Genome Assembly of Salicaceae Populus deltoides (Eastern Cottonwood) I-69 Based on Nanopore Sequencing and Hi-C Technologies.</title>
        <authorList>
            <person name="Bai S."/>
            <person name="Wu H."/>
            <person name="Zhang J."/>
            <person name="Pan Z."/>
            <person name="Zhao W."/>
            <person name="Li Z."/>
            <person name="Tong C."/>
        </authorList>
    </citation>
    <scope>NUCLEOTIDE SEQUENCE</scope>
    <source>
        <tissue evidence="6">Leaf</tissue>
    </source>
</reference>
<evidence type="ECO:0000256" key="2">
    <source>
        <dbReference type="ARBA" id="ARBA00022676"/>
    </source>
</evidence>
<evidence type="ECO:0000313" key="6">
    <source>
        <dbReference type="EMBL" id="KAH8493353.1"/>
    </source>
</evidence>
<dbReference type="GO" id="GO:0016020">
    <property type="term" value="C:membrane"/>
    <property type="evidence" value="ECO:0007669"/>
    <property type="project" value="UniProtKB-SubCell"/>
</dbReference>
<organism evidence="6 7">
    <name type="scientific">Populus deltoides</name>
    <name type="common">Eastern poplar</name>
    <name type="synonym">Eastern cottonwood</name>
    <dbReference type="NCBI Taxonomy" id="3696"/>
    <lineage>
        <taxon>Eukaryota</taxon>
        <taxon>Viridiplantae</taxon>
        <taxon>Streptophyta</taxon>
        <taxon>Embryophyta</taxon>
        <taxon>Tracheophyta</taxon>
        <taxon>Spermatophyta</taxon>
        <taxon>Magnoliopsida</taxon>
        <taxon>eudicotyledons</taxon>
        <taxon>Gunneridae</taxon>
        <taxon>Pentapetalae</taxon>
        <taxon>rosids</taxon>
        <taxon>fabids</taxon>
        <taxon>Malpighiales</taxon>
        <taxon>Salicaceae</taxon>
        <taxon>Saliceae</taxon>
        <taxon>Populus</taxon>
    </lineage>
</organism>
<evidence type="ECO:0000256" key="4">
    <source>
        <dbReference type="ARBA" id="ARBA00023136"/>
    </source>
</evidence>
<keyword evidence="4" id="KW-0472">Membrane</keyword>
<dbReference type="GO" id="GO:0016757">
    <property type="term" value="F:glycosyltransferase activity"/>
    <property type="evidence" value="ECO:0007669"/>
    <property type="project" value="UniProtKB-KW"/>
</dbReference>
<dbReference type="AlphaFoldDB" id="A0A8T2XLT7"/>
<comment type="caution">
    <text evidence="6">The sequence shown here is derived from an EMBL/GenBank/DDBJ whole genome shotgun (WGS) entry which is preliminary data.</text>
</comment>
<dbReference type="Proteomes" id="UP000807159">
    <property type="component" value="Chromosome 11"/>
</dbReference>
<dbReference type="PANTHER" id="PTHR31042:SF70">
    <property type="entry name" value="OS01G0695200 PROTEIN"/>
    <property type="match status" value="1"/>
</dbReference>
<keyword evidence="5" id="KW-0325">Glycoprotein</keyword>
<keyword evidence="7" id="KW-1185">Reference proteome</keyword>
<sequence>KLQKQHNCIPDEHYVQTLLSMSGLEGELERRTVTYTVWNQSATKMENKGWHPMTFSYANASPRKIKEIKGSHFACMGMLVPSPCYLCVWNCAVTSEEVFDFYRKNNLHFGISPTFYGLFLYHFLATGMGINHIDYETEYRTEWCRTNSTFVPCFLFARKFSRGAAMRLLSDGVAGPFDASSILARSAPDWER</sequence>
<dbReference type="InterPro" id="IPR003406">
    <property type="entry name" value="Glyco_trans_14"/>
</dbReference>
<name>A0A8T2XLT7_POPDE</name>
<comment type="subcellular location">
    <subcellularLocation>
        <location evidence="1">Membrane</location>
        <topology evidence="1">Single-pass type II membrane protein</topology>
    </subcellularLocation>
</comment>
<evidence type="ECO:0000256" key="3">
    <source>
        <dbReference type="ARBA" id="ARBA00022679"/>
    </source>
</evidence>